<comment type="caution">
    <text evidence="9">The sequence shown here is derived from an EMBL/GenBank/DDBJ whole genome shotgun (WGS) entry which is preliminary data.</text>
</comment>
<feature type="modified residue" description="4-aspartylphosphate" evidence="6">
    <location>
        <position position="53"/>
    </location>
</feature>
<dbReference type="GO" id="GO:0005524">
    <property type="term" value="F:ATP binding"/>
    <property type="evidence" value="ECO:0007669"/>
    <property type="project" value="UniProtKB-KW"/>
</dbReference>
<dbReference type="EMBL" id="QDDL01000001">
    <property type="protein sequence ID" value="PVZ72478.1"/>
    <property type="molecule type" value="Genomic_DNA"/>
</dbReference>
<evidence type="ECO:0000313" key="9">
    <source>
        <dbReference type="EMBL" id="PVZ72478.1"/>
    </source>
</evidence>
<dbReference type="Gene3D" id="3.40.50.300">
    <property type="entry name" value="P-loop containing nucleotide triphosphate hydrolases"/>
    <property type="match status" value="1"/>
</dbReference>
<dbReference type="InterPro" id="IPR002197">
    <property type="entry name" value="HTH_Fis"/>
</dbReference>
<keyword evidence="10" id="KW-1185">Reference proteome</keyword>
<gene>
    <name evidence="9" type="ORF">DC094_05605</name>
</gene>
<feature type="domain" description="Response regulatory" evidence="8">
    <location>
        <begin position="4"/>
        <end position="118"/>
    </location>
</feature>
<feature type="domain" description="Sigma-54 factor interaction" evidence="7">
    <location>
        <begin position="143"/>
        <end position="372"/>
    </location>
</feature>
<evidence type="ECO:0000313" key="10">
    <source>
        <dbReference type="Proteomes" id="UP000244906"/>
    </source>
</evidence>
<dbReference type="CDD" id="cd00156">
    <property type="entry name" value="REC"/>
    <property type="match status" value="1"/>
</dbReference>
<evidence type="ECO:0000259" key="8">
    <source>
        <dbReference type="PROSITE" id="PS50110"/>
    </source>
</evidence>
<dbReference type="OrthoDB" id="9804019at2"/>
<dbReference type="SUPFAM" id="SSF52172">
    <property type="entry name" value="CheY-like"/>
    <property type="match status" value="1"/>
</dbReference>
<dbReference type="Pfam" id="PF00072">
    <property type="entry name" value="Response_reg"/>
    <property type="match status" value="1"/>
</dbReference>
<keyword evidence="6" id="KW-0597">Phosphoprotein</keyword>
<dbReference type="Gene3D" id="1.10.8.60">
    <property type="match status" value="1"/>
</dbReference>
<dbReference type="PROSITE" id="PS50045">
    <property type="entry name" value="SIGMA54_INTERACT_4"/>
    <property type="match status" value="1"/>
</dbReference>
<dbReference type="AlphaFoldDB" id="A0A2V1H5E8"/>
<organism evidence="9 10">
    <name type="scientific">Pelagibaculum spongiae</name>
    <dbReference type="NCBI Taxonomy" id="2080658"/>
    <lineage>
        <taxon>Bacteria</taxon>
        <taxon>Pseudomonadati</taxon>
        <taxon>Pseudomonadota</taxon>
        <taxon>Gammaproteobacteria</taxon>
        <taxon>Oceanospirillales</taxon>
        <taxon>Pelagibaculum</taxon>
    </lineage>
</organism>
<dbReference type="InterPro" id="IPR002078">
    <property type="entry name" value="Sigma_54_int"/>
</dbReference>
<dbReference type="GO" id="GO:0000160">
    <property type="term" value="P:phosphorelay signal transduction system"/>
    <property type="evidence" value="ECO:0007669"/>
    <property type="project" value="InterPro"/>
</dbReference>
<dbReference type="PROSITE" id="PS00676">
    <property type="entry name" value="SIGMA54_INTERACT_2"/>
    <property type="match status" value="1"/>
</dbReference>
<dbReference type="RefSeq" id="WP_116686064.1">
    <property type="nucleotide sequence ID" value="NZ_CAWNYD010000001.1"/>
</dbReference>
<dbReference type="Pfam" id="PF25601">
    <property type="entry name" value="AAA_lid_14"/>
    <property type="match status" value="1"/>
</dbReference>
<evidence type="ECO:0000259" key="7">
    <source>
        <dbReference type="PROSITE" id="PS50045"/>
    </source>
</evidence>
<dbReference type="InterPro" id="IPR025943">
    <property type="entry name" value="Sigma_54_int_dom_ATP-bd_2"/>
</dbReference>
<keyword evidence="2" id="KW-0067">ATP-binding</keyword>
<dbReference type="InterPro" id="IPR011006">
    <property type="entry name" value="CheY-like_superfamily"/>
</dbReference>
<dbReference type="Gene3D" id="1.10.10.60">
    <property type="entry name" value="Homeodomain-like"/>
    <property type="match status" value="1"/>
</dbReference>
<evidence type="ECO:0000256" key="2">
    <source>
        <dbReference type="ARBA" id="ARBA00022840"/>
    </source>
</evidence>
<dbReference type="PANTHER" id="PTHR32071">
    <property type="entry name" value="TRANSCRIPTIONAL REGULATORY PROTEIN"/>
    <property type="match status" value="1"/>
</dbReference>
<evidence type="ECO:0000256" key="5">
    <source>
        <dbReference type="ARBA" id="ARBA00023163"/>
    </source>
</evidence>
<keyword evidence="4" id="KW-0238">DNA-binding</keyword>
<sequence length="455" mass="50053">MSECILIVDDDQAICRTLELHFKQSGFRVALAHTAEQGLQKAAHVDPAIIILDIRMPGRSGLETIAEIKQIANSARVIMITAHHDMDSTISAMKEGADEYIHKPIDLDELDEAIDRALNYRQAENKEVFSSNNCEPGQPCSIMVGSSKAMQKVFKMIGRLASTSANVLITGESGTGKELVAKAIHSSGPTSDGPFVAVNCAALVDTLLESEMFGHKKGSFSGAVQDQTGKFGLADGGTLFLDEVGELSLTIQAKLLRVLQEQEYFQLGGSKPMKSTARVIAATNVDLAQAVQEKNFREDLFYRLQVVNIHLPPMRERMSDLLPLAETLLKRINRNMERRVTHLTDAATNILMGHQWPGNVRELENALTKAVALCPGDVIMPEHLSLQSNNNPSVGSSEQRPLTELSLKDIEKEHVARILASTRWHKGKACEVLGVSRPRLQRLIVQHDLENPYGQ</sequence>
<dbReference type="Pfam" id="PF00158">
    <property type="entry name" value="Sigma54_activat"/>
    <property type="match status" value="1"/>
</dbReference>
<evidence type="ECO:0000256" key="3">
    <source>
        <dbReference type="ARBA" id="ARBA00023015"/>
    </source>
</evidence>
<evidence type="ECO:0000256" key="4">
    <source>
        <dbReference type="ARBA" id="ARBA00023125"/>
    </source>
</evidence>
<evidence type="ECO:0000256" key="6">
    <source>
        <dbReference type="PROSITE-ProRule" id="PRU00169"/>
    </source>
</evidence>
<keyword evidence="1" id="KW-0547">Nucleotide-binding</keyword>
<keyword evidence="3" id="KW-0805">Transcription regulation</keyword>
<dbReference type="PROSITE" id="PS00675">
    <property type="entry name" value="SIGMA54_INTERACT_1"/>
    <property type="match status" value="1"/>
</dbReference>
<accession>A0A2V1H5E8</accession>
<dbReference type="InterPro" id="IPR001789">
    <property type="entry name" value="Sig_transdc_resp-reg_receiver"/>
</dbReference>
<evidence type="ECO:0000256" key="1">
    <source>
        <dbReference type="ARBA" id="ARBA00022741"/>
    </source>
</evidence>
<dbReference type="Proteomes" id="UP000244906">
    <property type="component" value="Unassembled WGS sequence"/>
</dbReference>
<reference evidence="9 10" key="1">
    <citation type="submission" date="2018-04" db="EMBL/GenBank/DDBJ databases">
        <title>Thalassorhabdus spongiae gen. nov., sp. nov., isolated from a marine sponge in South-West Iceland.</title>
        <authorList>
            <person name="Knobloch S."/>
            <person name="Daussin A."/>
            <person name="Johannsson R."/>
            <person name="Marteinsson V.T."/>
        </authorList>
    </citation>
    <scope>NUCLEOTIDE SEQUENCE [LARGE SCALE GENOMIC DNA]</scope>
    <source>
        <strain evidence="9 10">Hp12</strain>
    </source>
</reference>
<dbReference type="PANTHER" id="PTHR32071:SF113">
    <property type="entry name" value="ALGINATE BIOSYNTHESIS TRANSCRIPTIONAL REGULATORY PROTEIN ALGB"/>
    <property type="match status" value="1"/>
</dbReference>
<dbReference type="Gene3D" id="3.40.50.2300">
    <property type="match status" value="1"/>
</dbReference>
<dbReference type="InterPro" id="IPR025662">
    <property type="entry name" value="Sigma_54_int_dom_ATP-bd_1"/>
</dbReference>
<dbReference type="PROSITE" id="PS00688">
    <property type="entry name" value="SIGMA54_INTERACT_3"/>
    <property type="match status" value="1"/>
</dbReference>
<dbReference type="SMART" id="SM00448">
    <property type="entry name" value="REC"/>
    <property type="match status" value="1"/>
</dbReference>
<protein>
    <submittedName>
        <fullName evidence="9">Sigma-54-dependent Fis family transcriptional regulator</fullName>
    </submittedName>
</protein>
<dbReference type="SMART" id="SM00382">
    <property type="entry name" value="AAA"/>
    <property type="match status" value="1"/>
</dbReference>
<dbReference type="SUPFAM" id="SSF46689">
    <property type="entry name" value="Homeodomain-like"/>
    <property type="match status" value="1"/>
</dbReference>
<proteinExistence type="predicted"/>
<dbReference type="Pfam" id="PF02954">
    <property type="entry name" value="HTH_8"/>
    <property type="match status" value="1"/>
</dbReference>
<name>A0A2V1H5E8_9GAMM</name>
<dbReference type="SUPFAM" id="SSF52540">
    <property type="entry name" value="P-loop containing nucleoside triphosphate hydrolases"/>
    <property type="match status" value="1"/>
</dbReference>
<dbReference type="GO" id="GO:0043565">
    <property type="term" value="F:sequence-specific DNA binding"/>
    <property type="evidence" value="ECO:0007669"/>
    <property type="project" value="InterPro"/>
</dbReference>
<dbReference type="InterPro" id="IPR003593">
    <property type="entry name" value="AAA+_ATPase"/>
</dbReference>
<dbReference type="InterPro" id="IPR009057">
    <property type="entry name" value="Homeodomain-like_sf"/>
</dbReference>
<dbReference type="FunFam" id="3.40.50.300:FF:000006">
    <property type="entry name" value="DNA-binding transcriptional regulator NtrC"/>
    <property type="match status" value="1"/>
</dbReference>
<dbReference type="PROSITE" id="PS50110">
    <property type="entry name" value="RESPONSE_REGULATORY"/>
    <property type="match status" value="1"/>
</dbReference>
<dbReference type="InterPro" id="IPR027417">
    <property type="entry name" value="P-loop_NTPase"/>
</dbReference>
<dbReference type="GO" id="GO:0006355">
    <property type="term" value="P:regulation of DNA-templated transcription"/>
    <property type="evidence" value="ECO:0007669"/>
    <property type="project" value="InterPro"/>
</dbReference>
<keyword evidence="5" id="KW-0804">Transcription</keyword>
<dbReference type="CDD" id="cd00009">
    <property type="entry name" value="AAA"/>
    <property type="match status" value="1"/>
</dbReference>
<dbReference type="InterPro" id="IPR058031">
    <property type="entry name" value="AAA_lid_NorR"/>
</dbReference>
<dbReference type="InterPro" id="IPR025944">
    <property type="entry name" value="Sigma_54_int_dom_CS"/>
</dbReference>